<evidence type="ECO:0000313" key="2">
    <source>
        <dbReference type="EMBL" id="AUG87419.1"/>
    </source>
</evidence>
<evidence type="ECO:0000313" key="3">
    <source>
        <dbReference type="Proteomes" id="UP000240699"/>
    </source>
</evidence>
<gene>
    <name evidence="2" type="ORF">SEA_PERCASTROPHE_50</name>
</gene>
<accession>A0A2H5BM57</accession>
<feature type="compositionally biased region" description="Basic and acidic residues" evidence="1">
    <location>
        <begin position="34"/>
        <end position="52"/>
    </location>
</feature>
<organism evidence="2 3">
    <name type="scientific">Streptomyces phage Percastrophe</name>
    <dbReference type="NCBI Taxonomy" id="2060087"/>
    <lineage>
        <taxon>Viruses</taxon>
        <taxon>Duplodnaviria</taxon>
        <taxon>Heunggongvirae</taxon>
        <taxon>Uroviricota</taxon>
        <taxon>Caudoviricetes</taxon>
        <taxon>Beephvirinae</taxon>
        <taxon>Immanueltrevirus</taxon>
        <taxon>Immanueltrevirus immanuel3</taxon>
    </lineage>
</organism>
<protein>
    <submittedName>
        <fullName evidence="2">Uncharacterized protein</fullName>
    </submittedName>
</protein>
<dbReference type="EMBL" id="MG663583">
    <property type="protein sequence ID" value="AUG87419.1"/>
    <property type="molecule type" value="Genomic_DNA"/>
</dbReference>
<evidence type="ECO:0000256" key="1">
    <source>
        <dbReference type="SAM" id="MobiDB-lite"/>
    </source>
</evidence>
<sequence>MNRRNKSSKVRTKCSHCKVTMSSDKPHRPNCKVKNNEHGWPRETEKTRLYGR</sequence>
<reference evidence="2 3" key="1">
    <citation type="submission" date="2017-12" db="EMBL/GenBank/DDBJ databases">
        <authorList>
            <person name="Seddoh P.D."/>
            <person name="Alexander B.C."/>
            <person name="Klug H.M."/>
            <person name="Layton S.R."/>
            <person name="Nayek S."/>
            <person name="Bhuiyan S."/>
            <person name="Kim T."/>
            <person name="Hughes L.E."/>
            <person name="Garlena R.A."/>
            <person name="Russell D.A."/>
            <person name="Pope W.H."/>
            <person name="Jacobs-Sera D."/>
            <person name="Hendrix R.W."/>
            <person name="Hatfull G.F."/>
        </authorList>
    </citation>
    <scope>NUCLEOTIDE SEQUENCE [LARGE SCALE GENOMIC DNA]</scope>
</reference>
<dbReference type="Proteomes" id="UP000240699">
    <property type="component" value="Segment"/>
</dbReference>
<name>A0A2H5BM57_9CAUD</name>
<feature type="compositionally biased region" description="Basic residues" evidence="1">
    <location>
        <begin position="1"/>
        <end position="16"/>
    </location>
</feature>
<proteinExistence type="predicted"/>
<feature type="region of interest" description="Disordered" evidence="1">
    <location>
        <begin position="1"/>
        <end position="52"/>
    </location>
</feature>